<organism evidence="4 5">
    <name type="scientific">Pseudosporangium ferrugineum</name>
    <dbReference type="NCBI Taxonomy" id="439699"/>
    <lineage>
        <taxon>Bacteria</taxon>
        <taxon>Bacillati</taxon>
        <taxon>Actinomycetota</taxon>
        <taxon>Actinomycetes</taxon>
        <taxon>Micromonosporales</taxon>
        <taxon>Micromonosporaceae</taxon>
        <taxon>Pseudosporangium</taxon>
    </lineage>
</organism>
<dbReference type="Gene3D" id="3.40.50.1820">
    <property type="entry name" value="alpha/beta hydrolase"/>
    <property type="match status" value="1"/>
</dbReference>
<dbReference type="InterPro" id="IPR001031">
    <property type="entry name" value="Thioesterase"/>
</dbReference>
<protein>
    <submittedName>
        <fullName evidence="4">Surfactin synthase thioesterase subunit</fullName>
    </submittedName>
</protein>
<dbReference type="GO" id="GO:0008610">
    <property type="term" value="P:lipid biosynthetic process"/>
    <property type="evidence" value="ECO:0007669"/>
    <property type="project" value="TreeGrafter"/>
</dbReference>
<evidence type="ECO:0000259" key="3">
    <source>
        <dbReference type="SMART" id="SM00824"/>
    </source>
</evidence>
<comment type="caution">
    <text evidence="4">The sequence shown here is derived from an EMBL/GenBank/DDBJ whole genome shotgun (WGS) entry which is preliminary data.</text>
</comment>
<dbReference type="SUPFAM" id="SSF53474">
    <property type="entry name" value="alpha/beta-Hydrolases"/>
    <property type="match status" value="1"/>
</dbReference>
<dbReference type="Pfam" id="PF00975">
    <property type="entry name" value="Thioesterase"/>
    <property type="match status" value="1"/>
</dbReference>
<dbReference type="Proteomes" id="UP000239209">
    <property type="component" value="Unassembled WGS sequence"/>
</dbReference>
<accession>A0A2T0RJP1</accession>
<keyword evidence="5" id="KW-1185">Reference proteome</keyword>
<dbReference type="OrthoDB" id="8480037at2"/>
<comment type="similarity">
    <text evidence="1">Belongs to the thioesterase family.</text>
</comment>
<reference evidence="4 5" key="1">
    <citation type="submission" date="2018-03" db="EMBL/GenBank/DDBJ databases">
        <title>Genomic Encyclopedia of Archaeal and Bacterial Type Strains, Phase II (KMG-II): from individual species to whole genera.</title>
        <authorList>
            <person name="Goeker M."/>
        </authorList>
    </citation>
    <scope>NUCLEOTIDE SEQUENCE [LARGE SCALE GENOMIC DNA]</scope>
    <source>
        <strain evidence="4 5">DSM 45348</strain>
    </source>
</reference>
<proteinExistence type="inferred from homology"/>
<dbReference type="PANTHER" id="PTHR11487:SF0">
    <property type="entry name" value="S-ACYL FATTY ACID SYNTHASE THIOESTERASE, MEDIUM CHAIN"/>
    <property type="match status" value="1"/>
</dbReference>
<dbReference type="RefSeq" id="WP_106130280.1">
    <property type="nucleotide sequence ID" value="NZ_PVZG01000020.1"/>
</dbReference>
<dbReference type="SMART" id="SM00824">
    <property type="entry name" value="PKS_TE"/>
    <property type="match status" value="1"/>
</dbReference>
<dbReference type="GO" id="GO:0016787">
    <property type="term" value="F:hydrolase activity"/>
    <property type="evidence" value="ECO:0007669"/>
    <property type="project" value="UniProtKB-KW"/>
</dbReference>
<evidence type="ECO:0000256" key="1">
    <source>
        <dbReference type="ARBA" id="ARBA00007169"/>
    </source>
</evidence>
<sequence length="249" mass="27570">MTDLERDLWIRRFTPGPPGTARLVCFPHAGGSAPFYLPVSRALAPVADVLAVQYPGRQERRTEKCLDSIGELADRIGELLLPLADRPLVLFGHSMGATLAFEVACRLREHGIVPRHLVVSGRRAPSRRRDEWVHTLDDAGIIAEMAALSGTDRAILGNPDLLRMILPALRGDYRAIETYRFPGGAPLSCPITALTGDADPRVTPDEVEAWKEHTSDAFDLRVFPGGHFFLTHHQEQILDLLRSRLETTS</sequence>
<feature type="domain" description="Thioesterase TesA-like" evidence="3">
    <location>
        <begin position="24"/>
        <end position="245"/>
    </location>
</feature>
<dbReference type="InterPro" id="IPR029058">
    <property type="entry name" value="AB_hydrolase_fold"/>
</dbReference>
<name>A0A2T0RJP1_9ACTN</name>
<evidence type="ECO:0000313" key="4">
    <source>
        <dbReference type="EMBL" id="PRY21330.1"/>
    </source>
</evidence>
<dbReference type="EMBL" id="PVZG01000020">
    <property type="protein sequence ID" value="PRY21330.1"/>
    <property type="molecule type" value="Genomic_DNA"/>
</dbReference>
<dbReference type="InterPro" id="IPR012223">
    <property type="entry name" value="TEII"/>
</dbReference>
<gene>
    <name evidence="4" type="ORF">CLV70_12039</name>
</gene>
<evidence type="ECO:0000313" key="5">
    <source>
        <dbReference type="Proteomes" id="UP000239209"/>
    </source>
</evidence>
<dbReference type="PANTHER" id="PTHR11487">
    <property type="entry name" value="THIOESTERASE"/>
    <property type="match status" value="1"/>
</dbReference>
<dbReference type="InterPro" id="IPR020802">
    <property type="entry name" value="TesA-like"/>
</dbReference>
<keyword evidence="2" id="KW-0378">Hydrolase</keyword>
<evidence type="ECO:0000256" key="2">
    <source>
        <dbReference type="ARBA" id="ARBA00022801"/>
    </source>
</evidence>
<dbReference type="AlphaFoldDB" id="A0A2T0RJP1"/>